<feature type="transmembrane region" description="Helical" evidence="1">
    <location>
        <begin position="85"/>
        <end position="111"/>
    </location>
</feature>
<reference evidence="2" key="1">
    <citation type="submission" date="2022-06" db="EMBL/GenBank/DDBJ databases">
        <title>Complete Genome Sequence of Arcanobacterium pinnipediorum strain DSM 28752 isolated from a harbour seal.</title>
        <authorList>
            <person name="Borowiak M."/>
            <person name="Kreitlow A."/>
            <person name="Alssahen M."/>
            <person name="Malorny B."/>
            <person name="Laemmler C."/>
            <person name="Prenger-Berninghoff E."/>
            <person name="Siebert U."/>
            <person name="Ploetz M."/>
            <person name="Abdulmawjood A."/>
        </authorList>
    </citation>
    <scope>NUCLEOTIDE SEQUENCE</scope>
    <source>
        <strain evidence="2">DSM 28752</strain>
    </source>
</reference>
<feature type="transmembrane region" description="Helical" evidence="1">
    <location>
        <begin position="44"/>
        <end position="65"/>
    </location>
</feature>
<sequence>METNEHYTLRPTTWLTLLSLFLVSGVTTFFVIDTWLSYGRAPILFPVVICFLPLIVAMLIVWQGWRVRAYSRGDRPLSMLSAARIWILSQAVSRTGTITAGICAGMTVSYLGYSYSDLMVDQAIIVGIAGLASLIMAGAGMLAESWCKTDDDDSLPPGATA</sequence>
<dbReference type="RefSeq" id="WP_252674051.1">
    <property type="nucleotide sequence ID" value="NZ_CP099547.1"/>
</dbReference>
<dbReference type="InterPro" id="IPR021517">
    <property type="entry name" value="DUF3180"/>
</dbReference>
<dbReference type="Proteomes" id="UP001056109">
    <property type="component" value="Chromosome"/>
</dbReference>
<dbReference type="EMBL" id="CP099547">
    <property type="protein sequence ID" value="USR80201.1"/>
    <property type="molecule type" value="Genomic_DNA"/>
</dbReference>
<organism evidence="2 3">
    <name type="scientific">Arcanobacterium pinnipediorum</name>
    <dbReference type="NCBI Taxonomy" id="1503041"/>
    <lineage>
        <taxon>Bacteria</taxon>
        <taxon>Bacillati</taxon>
        <taxon>Actinomycetota</taxon>
        <taxon>Actinomycetes</taxon>
        <taxon>Actinomycetales</taxon>
        <taxon>Actinomycetaceae</taxon>
        <taxon>Arcanobacterium</taxon>
    </lineage>
</organism>
<keyword evidence="1" id="KW-0472">Membrane</keyword>
<evidence type="ECO:0000313" key="3">
    <source>
        <dbReference type="Proteomes" id="UP001056109"/>
    </source>
</evidence>
<evidence type="ECO:0000256" key="1">
    <source>
        <dbReference type="SAM" id="Phobius"/>
    </source>
</evidence>
<protein>
    <submittedName>
        <fullName evidence="2">DUF3180 family protein</fullName>
    </submittedName>
</protein>
<feature type="transmembrane region" description="Helical" evidence="1">
    <location>
        <begin position="12"/>
        <end position="32"/>
    </location>
</feature>
<feature type="transmembrane region" description="Helical" evidence="1">
    <location>
        <begin position="123"/>
        <end position="143"/>
    </location>
</feature>
<keyword evidence="3" id="KW-1185">Reference proteome</keyword>
<gene>
    <name evidence="2" type="ORF">NG665_01075</name>
</gene>
<dbReference type="Pfam" id="PF11377">
    <property type="entry name" value="DUF3180"/>
    <property type="match status" value="1"/>
</dbReference>
<name>A0ABY5AK97_9ACTO</name>
<evidence type="ECO:0000313" key="2">
    <source>
        <dbReference type="EMBL" id="USR80201.1"/>
    </source>
</evidence>
<keyword evidence="1" id="KW-1133">Transmembrane helix</keyword>
<proteinExistence type="predicted"/>
<keyword evidence="1" id="KW-0812">Transmembrane</keyword>
<accession>A0ABY5AK97</accession>